<dbReference type="AlphaFoldDB" id="A0A6J4TYC4"/>
<organism evidence="2">
    <name type="scientific">uncultured Sphingosinicella sp</name>
    <dbReference type="NCBI Taxonomy" id="478748"/>
    <lineage>
        <taxon>Bacteria</taxon>
        <taxon>Pseudomonadati</taxon>
        <taxon>Pseudomonadota</taxon>
        <taxon>Alphaproteobacteria</taxon>
        <taxon>Sphingomonadales</taxon>
        <taxon>Sphingosinicellaceae</taxon>
        <taxon>Sphingosinicella</taxon>
        <taxon>environmental samples</taxon>
    </lineage>
</organism>
<gene>
    <name evidence="2" type="ORF">AVDCRST_MAG23-1841</name>
</gene>
<dbReference type="InterPro" id="IPR055259">
    <property type="entry name" value="YkvP/CgeB_Glyco_trans-like"/>
</dbReference>
<protein>
    <submittedName>
        <fullName evidence="2">Spore_germination_protein_CgeB</fullName>
    </submittedName>
</protein>
<accession>A0A6J4TYC4</accession>
<reference evidence="2" key="1">
    <citation type="submission" date="2020-02" db="EMBL/GenBank/DDBJ databases">
        <authorList>
            <person name="Meier V. D."/>
        </authorList>
    </citation>
    <scope>NUCLEOTIDE SEQUENCE</scope>
    <source>
        <strain evidence="2">AVDCRST_MAG23</strain>
    </source>
</reference>
<dbReference type="SUPFAM" id="SSF53756">
    <property type="entry name" value="UDP-Glycosyltransferase/glycogen phosphorylase"/>
    <property type="match status" value="1"/>
</dbReference>
<dbReference type="EMBL" id="CADCWD010000055">
    <property type="protein sequence ID" value="CAA9535733.1"/>
    <property type="molecule type" value="Genomic_DNA"/>
</dbReference>
<proteinExistence type="predicted"/>
<sequence>MRGVPGAPKIGSRNQSVRWRFDFALGRAQEEALKFAIFGLTVSSSWGNGHATLWRGLIRALTAQGHEVVFFERDVPYYAGARDLHQLGEGAELILYPDWESVRARALAEARRADVAMVTSYCPDAIPASDLILEEAPGLALFYDLDTPVTLARLSAGEGVSYIPAGGLGDFDLVLSYTGGEALKALKSRLGARRVAPLYGHVDPDQHKPAQADETFRADFSYLGTYAADRQAALEALFIEPARLRPGQRFVIGGSGYPDDFPWTDNIFFVRHLPPADHPSFFCSSRLTLNVTRSDMAAMGYCPSGRLFEAAACGVPVLSDWWEGLDSFFEPGSEILIGKSTADAVAALDLDPGESERLARAARARVLDEHTSAHRARELVRLLQTSEGEQTRGRSESMLLAGE</sequence>
<evidence type="ECO:0000259" key="1">
    <source>
        <dbReference type="Pfam" id="PF13524"/>
    </source>
</evidence>
<dbReference type="Gene3D" id="3.40.50.2000">
    <property type="entry name" value="Glycogen Phosphorylase B"/>
    <property type="match status" value="1"/>
</dbReference>
<dbReference type="Pfam" id="PF13524">
    <property type="entry name" value="Glyco_trans_1_2"/>
    <property type="match status" value="1"/>
</dbReference>
<feature type="domain" description="Spore protein YkvP/CgeB glycosyl transferase-like" evidence="1">
    <location>
        <begin position="236"/>
        <end position="380"/>
    </location>
</feature>
<evidence type="ECO:0000313" key="2">
    <source>
        <dbReference type="EMBL" id="CAA9535733.1"/>
    </source>
</evidence>
<name>A0A6J4TYC4_9SPHN</name>